<dbReference type="CDD" id="cd00093">
    <property type="entry name" value="HTH_XRE"/>
    <property type="match status" value="1"/>
</dbReference>
<dbReference type="InterPro" id="IPR010982">
    <property type="entry name" value="Lambda_DNA-bd_dom_sf"/>
</dbReference>
<dbReference type="GO" id="GO:0003677">
    <property type="term" value="F:DNA binding"/>
    <property type="evidence" value="ECO:0007669"/>
    <property type="project" value="InterPro"/>
</dbReference>
<keyword evidence="3" id="KW-1185">Reference proteome</keyword>
<dbReference type="Proteomes" id="UP000295645">
    <property type="component" value="Unassembled WGS sequence"/>
</dbReference>
<dbReference type="AlphaFoldDB" id="A0A4R3YGA7"/>
<name>A0A4R3YGA7_9GAMM</name>
<reference evidence="2 3" key="1">
    <citation type="submission" date="2019-03" db="EMBL/GenBank/DDBJ databases">
        <title>Above-ground endophytic microbial communities from plants in different locations in the United States.</title>
        <authorList>
            <person name="Frank C."/>
        </authorList>
    </citation>
    <scope>NUCLEOTIDE SEQUENCE [LARGE SCALE GENOMIC DNA]</scope>
    <source>
        <strain evidence="2 3">LP_13_YM</strain>
    </source>
</reference>
<dbReference type="Pfam" id="PF13744">
    <property type="entry name" value="HTH_37"/>
    <property type="match status" value="1"/>
</dbReference>
<protein>
    <submittedName>
        <fullName evidence="2">Xre family transcriptional regulator</fullName>
    </submittedName>
</protein>
<gene>
    <name evidence="2" type="ORF">EC912_11055</name>
</gene>
<accession>A0A4R3YGA7</accession>
<dbReference type="PROSITE" id="PS50943">
    <property type="entry name" value="HTH_CROC1"/>
    <property type="match status" value="1"/>
</dbReference>
<sequence length="126" mass="14092">MRFFLRSNIGEAECERESEMIWIEEVGSNVYADLGVAYANEMLVKARLAAKIGELIDDRKWTQQQAADALGLTQPKLSKMLRGQLRGMSEAIMTECLVLLGRVVHTVVEPVHRSAWPGNVEITFAS</sequence>
<proteinExistence type="predicted"/>
<dbReference type="InterPro" id="IPR039554">
    <property type="entry name" value="HigA2-like_HTH"/>
</dbReference>
<evidence type="ECO:0000313" key="3">
    <source>
        <dbReference type="Proteomes" id="UP000295645"/>
    </source>
</evidence>
<dbReference type="EMBL" id="SMCS01000010">
    <property type="protein sequence ID" value="TCV91625.1"/>
    <property type="molecule type" value="Genomic_DNA"/>
</dbReference>
<evidence type="ECO:0000313" key="2">
    <source>
        <dbReference type="EMBL" id="TCV91625.1"/>
    </source>
</evidence>
<organism evidence="2 3">
    <name type="scientific">Luteibacter rhizovicinus</name>
    <dbReference type="NCBI Taxonomy" id="242606"/>
    <lineage>
        <taxon>Bacteria</taxon>
        <taxon>Pseudomonadati</taxon>
        <taxon>Pseudomonadota</taxon>
        <taxon>Gammaproteobacteria</taxon>
        <taxon>Lysobacterales</taxon>
        <taxon>Rhodanobacteraceae</taxon>
        <taxon>Luteibacter</taxon>
    </lineage>
</organism>
<dbReference type="SUPFAM" id="SSF47413">
    <property type="entry name" value="lambda repressor-like DNA-binding domains"/>
    <property type="match status" value="1"/>
</dbReference>
<evidence type="ECO:0000259" key="1">
    <source>
        <dbReference type="PROSITE" id="PS50943"/>
    </source>
</evidence>
<comment type="caution">
    <text evidence="2">The sequence shown here is derived from an EMBL/GenBank/DDBJ whole genome shotgun (WGS) entry which is preliminary data.</text>
</comment>
<dbReference type="InterPro" id="IPR001387">
    <property type="entry name" value="Cro/C1-type_HTH"/>
</dbReference>
<feature type="domain" description="HTH cro/C1-type" evidence="1">
    <location>
        <begin position="52"/>
        <end position="84"/>
    </location>
</feature>
<dbReference type="Gene3D" id="1.10.260.40">
    <property type="entry name" value="lambda repressor-like DNA-binding domains"/>
    <property type="match status" value="1"/>
</dbReference>